<dbReference type="Pfam" id="PF02661">
    <property type="entry name" value="Fic"/>
    <property type="match status" value="1"/>
</dbReference>
<name>A0ABR5S6K9_9MICO</name>
<dbReference type="PANTHER" id="PTHR13504">
    <property type="entry name" value="FIDO DOMAIN-CONTAINING PROTEIN DDB_G0283145"/>
    <property type="match status" value="1"/>
</dbReference>
<organism evidence="2 3">
    <name type="scientific">Curtobacterium oceanosedimentum</name>
    <dbReference type="NCBI Taxonomy" id="465820"/>
    <lineage>
        <taxon>Bacteria</taxon>
        <taxon>Bacillati</taxon>
        <taxon>Actinomycetota</taxon>
        <taxon>Actinomycetes</taxon>
        <taxon>Micrococcales</taxon>
        <taxon>Microbacteriaceae</taxon>
        <taxon>Curtobacterium</taxon>
    </lineage>
</organism>
<protein>
    <recommendedName>
        <fullName evidence="1">Fido domain-containing protein</fullName>
    </recommendedName>
</protein>
<dbReference type="PROSITE" id="PS51459">
    <property type="entry name" value="FIDO"/>
    <property type="match status" value="1"/>
</dbReference>
<evidence type="ECO:0000313" key="2">
    <source>
        <dbReference type="EMBL" id="KTR40236.1"/>
    </source>
</evidence>
<dbReference type="Proteomes" id="UP000078335">
    <property type="component" value="Unassembled WGS sequence"/>
</dbReference>
<dbReference type="RefSeq" id="WP_058728785.1">
    <property type="nucleotide sequence ID" value="NZ_LDRB01000034.1"/>
</dbReference>
<gene>
    <name evidence="2" type="ORF">NS263_08180</name>
</gene>
<evidence type="ECO:0000259" key="1">
    <source>
        <dbReference type="PROSITE" id="PS51459"/>
    </source>
</evidence>
<dbReference type="EMBL" id="LDRB01000034">
    <property type="protein sequence ID" value="KTR40236.1"/>
    <property type="molecule type" value="Genomic_DNA"/>
</dbReference>
<dbReference type="SUPFAM" id="SSF140931">
    <property type="entry name" value="Fic-like"/>
    <property type="match status" value="1"/>
</dbReference>
<evidence type="ECO:0000313" key="3">
    <source>
        <dbReference type="Proteomes" id="UP000078335"/>
    </source>
</evidence>
<accession>A0ABR5S6K9</accession>
<reference evidence="2 3" key="1">
    <citation type="journal article" date="2016" name="Front. Microbiol.">
        <title>Genomic Resource of Rice Seed Associated Bacteria.</title>
        <authorList>
            <person name="Midha S."/>
            <person name="Bansal K."/>
            <person name="Sharma S."/>
            <person name="Kumar N."/>
            <person name="Patil P.P."/>
            <person name="Chaudhry V."/>
            <person name="Patil P.B."/>
        </authorList>
    </citation>
    <scope>NUCLEOTIDE SEQUENCE [LARGE SCALE GENOMIC DNA]</scope>
    <source>
        <strain evidence="2 3">NS263</strain>
    </source>
</reference>
<dbReference type="InterPro" id="IPR036597">
    <property type="entry name" value="Fido-like_dom_sf"/>
</dbReference>
<feature type="domain" description="Fido" evidence="1">
    <location>
        <begin position="137"/>
        <end position="285"/>
    </location>
</feature>
<proteinExistence type="predicted"/>
<comment type="caution">
    <text evidence="2">The sequence shown here is derived from an EMBL/GenBank/DDBJ whole genome shotgun (WGS) entry which is preliminary data.</text>
</comment>
<dbReference type="PANTHER" id="PTHR13504:SF38">
    <property type="entry name" value="FIDO DOMAIN-CONTAINING PROTEIN"/>
    <property type="match status" value="1"/>
</dbReference>
<dbReference type="InterPro" id="IPR040198">
    <property type="entry name" value="Fido_containing"/>
</dbReference>
<dbReference type="Gene3D" id="1.10.3290.10">
    <property type="entry name" value="Fido-like domain"/>
    <property type="match status" value="1"/>
</dbReference>
<keyword evidence="3" id="KW-1185">Reference proteome</keyword>
<dbReference type="InterPro" id="IPR003812">
    <property type="entry name" value="Fido"/>
</dbReference>
<sequence>MTRPRPHWPVHGTVVCPWRSAVRGDRTVRRTTTVTASVPPRIADACWEPDPTTAALLDRSLDALRALDDGDGGAAPLHRLLTRTEAVATSRIEHEDATAEDVARALVGVRANTSATAMVQAGDALERLVRAAGAGRLDETALLDAHRGLLRGDPVDGPYAGRYRTVQNWIGGGRTPGDADHVPPPPGLVPALMADLFAFLERDDLHPVAQAAIAHAQFESIHPFTDGNGRTGRALMAAVLRARGASQRANPPVSTVLVAERARYFAHLARYRDGFVDEWVRDVAIAVGAGSDEALVTGLLLDEVAQDRAATVCAPGPHAVLGRALEQDAVLTEEHAEDLLRRAIRQGVVRGAVEPLLETTIVDLCRAGVLRPVTTRRRRRAWIAPAVVVELDAFTERVRAGVEARAHRVAW</sequence>